<keyword evidence="3" id="KW-0812">Transmembrane</keyword>
<feature type="compositionally biased region" description="Low complexity" evidence="2">
    <location>
        <begin position="724"/>
        <end position="733"/>
    </location>
</feature>
<dbReference type="GO" id="GO:0006506">
    <property type="term" value="P:GPI anchor biosynthetic process"/>
    <property type="evidence" value="ECO:0007669"/>
    <property type="project" value="InterPro"/>
</dbReference>
<protein>
    <recommendedName>
        <fullName evidence="6">Calcineurin-like phosphoesterase domain-containing protein</fullName>
    </recommendedName>
</protein>
<dbReference type="PANTHER" id="PTHR13315">
    <property type="entry name" value="METALLO PHOSPHOESTERASE RELATED"/>
    <property type="match status" value="1"/>
</dbReference>
<reference evidence="4 5" key="1">
    <citation type="submission" date="2019-06" db="EMBL/GenBank/DDBJ databases">
        <title>Wine fermentation using esterase from Monascus purpureus.</title>
        <authorList>
            <person name="Geng C."/>
            <person name="Zhang Y."/>
        </authorList>
    </citation>
    <scope>NUCLEOTIDE SEQUENCE [LARGE SCALE GENOMIC DNA]</scope>
    <source>
        <strain evidence="4">HQ1</strain>
    </source>
</reference>
<dbReference type="InterPro" id="IPR029052">
    <property type="entry name" value="Metallo-depent_PP-like"/>
</dbReference>
<sequence>MSANNYFPHAKGDLSPFDVDSGFVGYNTSTKAWLASLNPATGNTDEDNARLLTTAAYAHSFDETDENMANGVRDLLVAVAGNATTIADNHTAIIDSMSQLKCLLEQAADILKDRVGELMVISASSQLPPPFNALLSTLLQHIPTTTTTTWKNRNEPEPAIFRLLVLADPQLEGDSSLPFKEYELVPRIKHHWTNVRSSIAASPSSSVSILSDPDVLSNVTTALRELLVDDIPREFRSMRKRLDLLGNDCYLAHIYRTLRWWSRPTHATVLGDLVGSQWVTDEEFYRRASRFWGRVFKGGKRVEDEITITGARGYKEQDQEVQLQDLPVGGSEWSRRIINIAGNHDIGYAGDISEARIERFERAFGRANWDVRFRLPPRRKGATAVAAAAAAEEEEVKGGAGSEGTTITPTLHIINLNSLTLDTPALSQEIQSASYDYINDIISRRSYPVEDRMSFTLLLTHLPLHKSEGICTDGPQFSFHESDDEEGDTDENGENPILRFREGGLKDQNHLSQHVSTTGILEGIFGMSGNDNAVAGGWGRNGLILTGHDHTGCDVIHFVDRSVEEPDEADPRPWKWDAKRYTTINNQSPVIPDTPFIREVTLRSMMGEYGGNAGLLSIWFDDDNDSGSGSGEWKYEIAMCRAGVQHIWWAVHVFSIVALIVLVAWMILAFVWGDIDILTSKTKTKTLTGNIANGAKKKNHHHHHQKKKQIHAQESDARKKINKNRNNGRQNGN</sequence>
<feature type="compositionally biased region" description="Acidic residues" evidence="2">
    <location>
        <begin position="482"/>
        <end position="493"/>
    </location>
</feature>
<keyword evidence="3" id="KW-1133">Transmembrane helix</keyword>
<dbReference type="AlphaFoldDB" id="A0A507QPS0"/>
<evidence type="ECO:0000256" key="1">
    <source>
        <dbReference type="ARBA" id="ARBA00023136"/>
    </source>
</evidence>
<proteinExistence type="predicted"/>
<accession>A0A507QPS0</accession>
<dbReference type="InterPro" id="IPR033308">
    <property type="entry name" value="PGAP5/Cdc1/Ted1"/>
</dbReference>
<evidence type="ECO:0008006" key="6">
    <source>
        <dbReference type="Google" id="ProtNLM"/>
    </source>
</evidence>
<dbReference type="GO" id="GO:0005783">
    <property type="term" value="C:endoplasmic reticulum"/>
    <property type="evidence" value="ECO:0007669"/>
    <property type="project" value="TreeGrafter"/>
</dbReference>
<dbReference type="Proteomes" id="UP000319663">
    <property type="component" value="Unassembled WGS sequence"/>
</dbReference>
<dbReference type="STRING" id="5098.A0A507QPS0"/>
<feature type="transmembrane region" description="Helical" evidence="3">
    <location>
        <begin position="647"/>
        <end position="673"/>
    </location>
</feature>
<gene>
    <name evidence="4" type="ORF">MPDQ_002442</name>
</gene>
<evidence type="ECO:0000313" key="4">
    <source>
        <dbReference type="EMBL" id="TQB69020.1"/>
    </source>
</evidence>
<keyword evidence="5" id="KW-1185">Reference proteome</keyword>
<keyword evidence="1 3" id="KW-0472">Membrane</keyword>
<evidence type="ECO:0000256" key="2">
    <source>
        <dbReference type="SAM" id="MobiDB-lite"/>
    </source>
</evidence>
<feature type="compositionally biased region" description="Basic residues" evidence="2">
    <location>
        <begin position="695"/>
        <end position="710"/>
    </location>
</feature>
<feature type="region of interest" description="Disordered" evidence="2">
    <location>
        <begin position="473"/>
        <end position="494"/>
    </location>
</feature>
<organism evidence="4 5">
    <name type="scientific">Monascus purpureus</name>
    <name type="common">Red mold</name>
    <name type="synonym">Monascus anka</name>
    <dbReference type="NCBI Taxonomy" id="5098"/>
    <lineage>
        <taxon>Eukaryota</taxon>
        <taxon>Fungi</taxon>
        <taxon>Dikarya</taxon>
        <taxon>Ascomycota</taxon>
        <taxon>Pezizomycotina</taxon>
        <taxon>Eurotiomycetes</taxon>
        <taxon>Eurotiomycetidae</taxon>
        <taxon>Eurotiales</taxon>
        <taxon>Aspergillaceae</taxon>
        <taxon>Monascus</taxon>
    </lineage>
</organism>
<feature type="region of interest" description="Disordered" evidence="2">
    <location>
        <begin position="694"/>
        <end position="733"/>
    </location>
</feature>
<evidence type="ECO:0000256" key="3">
    <source>
        <dbReference type="SAM" id="Phobius"/>
    </source>
</evidence>
<comment type="caution">
    <text evidence="4">The sequence shown here is derived from an EMBL/GenBank/DDBJ whole genome shotgun (WGS) entry which is preliminary data.</text>
</comment>
<evidence type="ECO:0000313" key="5">
    <source>
        <dbReference type="Proteomes" id="UP000319663"/>
    </source>
</evidence>
<dbReference type="GO" id="GO:0016020">
    <property type="term" value="C:membrane"/>
    <property type="evidence" value="ECO:0007669"/>
    <property type="project" value="GOC"/>
</dbReference>
<dbReference type="SUPFAM" id="SSF56300">
    <property type="entry name" value="Metallo-dependent phosphatases"/>
    <property type="match status" value="1"/>
</dbReference>
<dbReference type="PANTHER" id="PTHR13315:SF1">
    <property type="entry name" value="PROTEIN TED1"/>
    <property type="match status" value="1"/>
</dbReference>
<dbReference type="EMBL" id="VIFY01000177">
    <property type="protein sequence ID" value="TQB69020.1"/>
    <property type="molecule type" value="Genomic_DNA"/>
</dbReference>
<name>A0A507QPS0_MONPU</name>